<reference evidence="1 2" key="1">
    <citation type="submission" date="2023-07" db="EMBL/GenBank/DDBJ databases">
        <title>Sequencing the genomes of 1000 actinobacteria strains.</title>
        <authorList>
            <person name="Klenk H.-P."/>
        </authorList>
    </citation>
    <scope>NUCLEOTIDE SEQUENCE [LARGE SCALE GENOMIC DNA]</scope>
    <source>
        <strain evidence="1 2">DSM 44508</strain>
    </source>
</reference>
<dbReference type="Proteomes" id="UP001183619">
    <property type="component" value="Unassembled WGS sequence"/>
</dbReference>
<proteinExistence type="predicted"/>
<gene>
    <name evidence="1" type="ORF">J2S37_000815</name>
</gene>
<sequence length="34" mass="3347">MVHGDDGGHAALHALAVIRADDVVTTCGVFIAGG</sequence>
<keyword evidence="2" id="KW-1185">Reference proteome</keyword>
<name>A0ABU2B6N5_9CORY</name>
<protein>
    <submittedName>
        <fullName evidence="1">Uncharacterized protein</fullName>
    </submittedName>
</protein>
<dbReference type="EMBL" id="JAVDYF010000001">
    <property type="protein sequence ID" value="MDR7354277.1"/>
    <property type="molecule type" value="Genomic_DNA"/>
</dbReference>
<accession>A0ABU2B6N5</accession>
<evidence type="ECO:0000313" key="2">
    <source>
        <dbReference type="Proteomes" id="UP001183619"/>
    </source>
</evidence>
<comment type="caution">
    <text evidence="1">The sequence shown here is derived from an EMBL/GenBank/DDBJ whole genome shotgun (WGS) entry which is preliminary data.</text>
</comment>
<organism evidence="1 2">
    <name type="scientific">Corynebacterium felinum</name>
    <dbReference type="NCBI Taxonomy" id="131318"/>
    <lineage>
        <taxon>Bacteria</taxon>
        <taxon>Bacillati</taxon>
        <taxon>Actinomycetota</taxon>
        <taxon>Actinomycetes</taxon>
        <taxon>Mycobacteriales</taxon>
        <taxon>Corynebacteriaceae</taxon>
        <taxon>Corynebacterium</taxon>
    </lineage>
</organism>
<evidence type="ECO:0000313" key="1">
    <source>
        <dbReference type="EMBL" id="MDR7354277.1"/>
    </source>
</evidence>